<dbReference type="RefSeq" id="XP_037158464.1">
    <property type="nucleotide sequence ID" value="XM_037314654.1"/>
</dbReference>
<keyword evidence="3" id="KW-1185">Reference proteome</keyword>
<accession>A0A8H6FEF0</accession>
<dbReference type="EMBL" id="JACCJC010000105">
    <property type="protein sequence ID" value="KAF6225335.1"/>
    <property type="molecule type" value="Genomic_DNA"/>
</dbReference>
<evidence type="ECO:0000256" key="1">
    <source>
        <dbReference type="SAM" id="MobiDB-lite"/>
    </source>
</evidence>
<organism evidence="2 3">
    <name type="scientific">Letharia columbiana</name>
    <dbReference type="NCBI Taxonomy" id="112416"/>
    <lineage>
        <taxon>Eukaryota</taxon>
        <taxon>Fungi</taxon>
        <taxon>Dikarya</taxon>
        <taxon>Ascomycota</taxon>
        <taxon>Pezizomycotina</taxon>
        <taxon>Lecanoromycetes</taxon>
        <taxon>OSLEUM clade</taxon>
        <taxon>Lecanoromycetidae</taxon>
        <taxon>Lecanorales</taxon>
        <taxon>Lecanorineae</taxon>
        <taxon>Parmeliaceae</taxon>
        <taxon>Letharia</taxon>
    </lineage>
</organism>
<proteinExistence type="predicted"/>
<feature type="compositionally biased region" description="Low complexity" evidence="1">
    <location>
        <begin position="96"/>
        <end position="110"/>
    </location>
</feature>
<protein>
    <submittedName>
        <fullName evidence="2">Uncharacterized protein</fullName>
    </submittedName>
</protein>
<dbReference type="AlphaFoldDB" id="A0A8H6FEF0"/>
<dbReference type="OrthoDB" id="4153189at2759"/>
<dbReference type="Proteomes" id="UP000578531">
    <property type="component" value="Unassembled WGS sequence"/>
</dbReference>
<gene>
    <name evidence="2" type="ORF">HO173_012820</name>
</gene>
<evidence type="ECO:0000313" key="3">
    <source>
        <dbReference type="Proteomes" id="UP000578531"/>
    </source>
</evidence>
<feature type="compositionally biased region" description="Low complexity" evidence="1">
    <location>
        <begin position="219"/>
        <end position="263"/>
    </location>
</feature>
<name>A0A8H6FEF0_9LECA</name>
<sequence length="318" mass="31829">MIMKIGVIGRRLVAAQDCDPSDPFGANCDDSGPAIAIDGEQNLCNFILTACPGGFPAATDCVTNWCKTGCADPNNCCASSNPSSCFQSSSATPSSSEPSSGSGSGSDSGSEAQDPGVAECTSIADFVNYCQSATPGFTTLPNTAQASCFCFNENGSYNGTAWDDAATTCYAAMASQTSYPTSELSAYSATVVGACTKLVDAGVLSSAGVSSAGAAATAAPAASGSPSGSSTAAKTSSASSGANTGTTSPTATASSAKSGANKGSEGRGILFGEDVLRVETINFSKFTNLTRVDLPQDDLFHEVPRTLTPKIRNNANGE</sequence>
<dbReference type="GeneID" id="59294453"/>
<feature type="region of interest" description="Disordered" evidence="1">
    <location>
        <begin position="96"/>
        <end position="115"/>
    </location>
</feature>
<evidence type="ECO:0000313" key="2">
    <source>
        <dbReference type="EMBL" id="KAF6225335.1"/>
    </source>
</evidence>
<feature type="region of interest" description="Disordered" evidence="1">
    <location>
        <begin position="219"/>
        <end position="264"/>
    </location>
</feature>
<comment type="caution">
    <text evidence="2">The sequence shown here is derived from an EMBL/GenBank/DDBJ whole genome shotgun (WGS) entry which is preliminary data.</text>
</comment>
<reference evidence="2 3" key="1">
    <citation type="journal article" date="2020" name="Genomics">
        <title>Complete, high-quality genomes from long-read metagenomic sequencing of two wolf lichen thalli reveals enigmatic genome architecture.</title>
        <authorList>
            <person name="McKenzie S.K."/>
            <person name="Walston R.F."/>
            <person name="Allen J.L."/>
        </authorList>
    </citation>
    <scope>NUCLEOTIDE SEQUENCE [LARGE SCALE GENOMIC DNA]</scope>
    <source>
        <strain evidence="2">WasteWater2</strain>
    </source>
</reference>